<sequence>MLNSFSGLLFPGEGKWGQPGSEAVPLLTQQSLSYTPPEPLQYVLTCKTCSHLPLLVAASKTNKVGKEQQAIFSYPEESLEVSGTGNVKASPCGKDHGCRAWLVGDDGDSLTLNDGDVLGQDSICPSHAEGVLTQKHGL</sequence>
<organism evidence="1 2">
    <name type="scientific">Saguinus oedipus</name>
    <name type="common">Cotton-top tamarin</name>
    <name type="synonym">Oedipomidas oedipus</name>
    <dbReference type="NCBI Taxonomy" id="9490"/>
    <lineage>
        <taxon>Eukaryota</taxon>
        <taxon>Metazoa</taxon>
        <taxon>Chordata</taxon>
        <taxon>Craniata</taxon>
        <taxon>Vertebrata</taxon>
        <taxon>Euteleostomi</taxon>
        <taxon>Mammalia</taxon>
        <taxon>Eutheria</taxon>
        <taxon>Euarchontoglires</taxon>
        <taxon>Primates</taxon>
        <taxon>Haplorrhini</taxon>
        <taxon>Platyrrhini</taxon>
        <taxon>Cebidae</taxon>
        <taxon>Callitrichinae</taxon>
        <taxon>Saguinus</taxon>
    </lineage>
</organism>
<keyword evidence="2" id="KW-1185">Reference proteome</keyword>
<dbReference type="EMBL" id="JASSZA010000017">
    <property type="protein sequence ID" value="KAK2090233.1"/>
    <property type="molecule type" value="Genomic_DNA"/>
</dbReference>
<comment type="caution">
    <text evidence="1">The sequence shown here is derived from an EMBL/GenBank/DDBJ whole genome shotgun (WGS) entry which is preliminary data.</text>
</comment>
<name>A0ABQ9U0P9_SAGOE</name>
<dbReference type="Proteomes" id="UP001266305">
    <property type="component" value="Unassembled WGS sequence"/>
</dbReference>
<gene>
    <name evidence="1" type="ORF">P7K49_031489</name>
</gene>
<proteinExistence type="predicted"/>
<evidence type="ECO:0000313" key="2">
    <source>
        <dbReference type="Proteomes" id="UP001266305"/>
    </source>
</evidence>
<accession>A0ABQ9U0P9</accession>
<protein>
    <submittedName>
        <fullName evidence="1">Uncharacterized protein</fullName>
    </submittedName>
</protein>
<reference evidence="1 2" key="1">
    <citation type="submission" date="2023-05" db="EMBL/GenBank/DDBJ databases">
        <title>B98-5 Cell Line De Novo Hybrid Assembly: An Optical Mapping Approach.</title>
        <authorList>
            <person name="Kananen K."/>
            <person name="Auerbach J.A."/>
            <person name="Kautto E."/>
            <person name="Blachly J.S."/>
        </authorList>
    </citation>
    <scope>NUCLEOTIDE SEQUENCE [LARGE SCALE GENOMIC DNA]</scope>
    <source>
        <strain evidence="1">B95-8</strain>
        <tissue evidence="1">Cell line</tissue>
    </source>
</reference>
<evidence type="ECO:0000313" key="1">
    <source>
        <dbReference type="EMBL" id="KAK2090233.1"/>
    </source>
</evidence>